<keyword evidence="2" id="KW-0472">Membrane</keyword>
<evidence type="ECO:0000256" key="2">
    <source>
        <dbReference type="SAM" id="Phobius"/>
    </source>
</evidence>
<feature type="transmembrane region" description="Helical" evidence="2">
    <location>
        <begin position="232"/>
        <end position="249"/>
    </location>
</feature>
<keyword evidence="5" id="KW-1185">Reference proteome</keyword>
<keyword evidence="2" id="KW-0812">Transmembrane</keyword>
<dbReference type="Proteomes" id="UP000005408">
    <property type="component" value="Unassembled WGS sequence"/>
</dbReference>
<keyword evidence="1" id="KW-0175">Coiled coil</keyword>
<keyword evidence="3" id="KW-0732">Signal</keyword>
<evidence type="ECO:0000313" key="5">
    <source>
        <dbReference type="Proteomes" id="UP000005408"/>
    </source>
</evidence>
<feature type="signal peptide" evidence="3">
    <location>
        <begin position="1"/>
        <end position="16"/>
    </location>
</feature>
<proteinExistence type="predicted"/>
<feature type="chain" id="PRO_5036482226" evidence="3">
    <location>
        <begin position="17"/>
        <end position="250"/>
    </location>
</feature>
<dbReference type="AlphaFoldDB" id="A0A8W8L8S8"/>
<sequence length="250" mass="28912">MQSMLIIASIIVALTGYQNDFSVHQQPVQSTTTDNVDLIINLIREFTDANHVYDLRQHIECFPHPDPTVRDNTGGTLPTPSSQPIAQTLQGLEDVSPQQLNYMNSIFRHVREEDQRLAYDHFCRELGRAPTVKEFSKFLLTFEGNEVTNSSRKTLGQLYLENKELLRLLDSQNQALGQRNNQIDNLQREKKNLQRYLEGTYIHSIQQQNEQQSSTISALETKIQLQNQRQQYFILLAAVIFAMVCFLFFF</sequence>
<protein>
    <submittedName>
        <fullName evidence="4">Uncharacterized protein</fullName>
    </submittedName>
</protein>
<feature type="coiled-coil region" evidence="1">
    <location>
        <begin position="169"/>
        <end position="222"/>
    </location>
</feature>
<reference evidence="4" key="1">
    <citation type="submission" date="2022-08" db="UniProtKB">
        <authorList>
            <consortium name="EnsemblMetazoa"/>
        </authorList>
    </citation>
    <scope>IDENTIFICATION</scope>
    <source>
        <strain evidence="4">05x7-T-G4-1.051#20</strain>
    </source>
</reference>
<evidence type="ECO:0000313" key="4">
    <source>
        <dbReference type="EnsemblMetazoa" id="G26913.1:cds"/>
    </source>
</evidence>
<keyword evidence="2" id="KW-1133">Transmembrane helix</keyword>
<evidence type="ECO:0000256" key="3">
    <source>
        <dbReference type="SAM" id="SignalP"/>
    </source>
</evidence>
<evidence type="ECO:0000256" key="1">
    <source>
        <dbReference type="SAM" id="Coils"/>
    </source>
</evidence>
<dbReference type="EnsemblMetazoa" id="G26913.1">
    <property type="protein sequence ID" value="G26913.1:cds"/>
    <property type="gene ID" value="G26913"/>
</dbReference>
<organism evidence="4 5">
    <name type="scientific">Magallana gigas</name>
    <name type="common">Pacific oyster</name>
    <name type="synonym">Crassostrea gigas</name>
    <dbReference type="NCBI Taxonomy" id="29159"/>
    <lineage>
        <taxon>Eukaryota</taxon>
        <taxon>Metazoa</taxon>
        <taxon>Spiralia</taxon>
        <taxon>Lophotrochozoa</taxon>
        <taxon>Mollusca</taxon>
        <taxon>Bivalvia</taxon>
        <taxon>Autobranchia</taxon>
        <taxon>Pteriomorphia</taxon>
        <taxon>Ostreida</taxon>
        <taxon>Ostreoidea</taxon>
        <taxon>Ostreidae</taxon>
        <taxon>Magallana</taxon>
    </lineage>
</organism>
<accession>A0A8W8L8S8</accession>
<name>A0A8W8L8S8_MAGGI</name>